<evidence type="ECO:0000313" key="1">
    <source>
        <dbReference type="EMBL" id="KAI8572798.1"/>
    </source>
</evidence>
<dbReference type="Proteomes" id="UP001062846">
    <property type="component" value="Chromosome 1"/>
</dbReference>
<accession>A0ACC0Q7U1</accession>
<sequence length="127" mass="12523">MADHGTGGGEGEVIDRSEDRGGPMEVKRVDQTTTEETGIQGAVATDGGDGEQGRPQQEVGGGDEHRATVEASPAGSIVEPVGSGTVAEGSLVVRGSSEDARGSGVVGDDTGQSRTAEGLGEGKGGCN</sequence>
<organism evidence="1 2">
    <name type="scientific">Rhododendron molle</name>
    <name type="common">Chinese azalea</name>
    <name type="synonym">Azalea mollis</name>
    <dbReference type="NCBI Taxonomy" id="49168"/>
    <lineage>
        <taxon>Eukaryota</taxon>
        <taxon>Viridiplantae</taxon>
        <taxon>Streptophyta</taxon>
        <taxon>Embryophyta</taxon>
        <taxon>Tracheophyta</taxon>
        <taxon>Spermatophyta</taxon>
        <taxon>Magnoliopsida</taxon>
        <taxon>eudicotyledons</taxon>
        <taxon>Gunneridae</taxon>
        <taxon>Pentapetalae</taxon>
        <taxon>asterids</taxon>
        <taxon>Ericales</taxon>
        <taxon>Ericaceae</taxon>
        <taxon>Ericoideae</taxon>
        <taxon>Rhodoreae</taxon>
        <taxon>Rhododendron</taxon>
    </lineage>
</organism>
<gene>
    <name evidence="1" type="ORF">RHMOL_Rhmol01G0228500</name>
</gene>
<dbReference type="EMBL" id="CM046388">
    <property type="protein sequence ID" value="KAI8572798.1"/>
    <property type="molecule type" value="Genomic_DNA"/>
</dbReference>
<name>A0ACC0Q7U1_RHOML</name>
<reference evidence="1" key="1">
    <citation type="submission" date="2022-02" db="EMBL/GenBank/DDBJ databases">
        <title>Plant Genome Project.</title>
        <authorList>
            <person name="Zhang R.-G."/>
        </authorList>
    </citation>
    <scope>NUCLEOTIDE SEQUENCE</scope>
    <source>
        <strain evidence="1">AT1</strain>
    </source>
</reference>
<evidence type="ECO:0000313" key="2">
    <source>
        <dbReference type="Proteomes" id="UP001062846"/>
    </source>
</evidence>
<protein>
    <submittedName>
        <fullName evidence="1">Uncharacterized protein</fullName>
    </submittedName>
</protein>
<comment type="caution">
    <text evidence="1">The sequence shown here is derived from an EMBL/GenBank/DDBJ whole genome shotgun (WGS) entry which is preliminary data.</text>
</comment>
<proteinExistence type="predicted"/>
<keyword evidence="2" id="KW-1185">Reference proteome</keyword>